<dbReference type="EnsemblPlants" id="Pp3c20_1350V3.1">
    <property type="protein sequence ID" value="Pp3c20_1350V3.1"/>
    <property type="gene ID" value="Pp3c20_1350"/>
</dbReference>
<evidence type="ECO:0000259" key="9">
    <source>
        <dbReference type="SMART" id="SM00534"/>
    </source>
</evidence>
<dbReference type="PANTHER" id="PTHR11361:SF150">
    <property type="entry name" value="DNA MISMATCH REPAIR PROTEIN MSH6"/>
    <property type="match status" value="1"/>
</dbReference>
<dbReference type="InterPro" id="IPR016151">
    <property type="entry name" value="DNA_mismatch_repair_MutS_N"/>
</dbReference>
<feature type="compositionally biased region" description="Polar residues" evidence="7">
    <location>
        <begin position="1"/>
        <end position="23"/>
    </location>
</feature>
<feature type="compositionally biased region" description="Basic and acidic residues" evidence="7">
    <location>
        <begin position="288"/>
        <end position="299"/>
    </location>
</feature>
<evidence type="ECO:0000259" key="8">
    <source>
        <dbReference type="SMART" id="SM00533"/>
    </source>
</evidence>
<dbReference type="Gene3D" id="2.30.30.140">
    <property type="match status" value="1"/>
</dbReference>
<dbReference type="InterPro" id="IPR036187">
    <property type="entry name" value="DNA_mismatch_repair_MutS_sf"/>
</dbReference>
<dbReference type="SUPFAM" id="SSF63748">
    <property type="entry name" value="Tudor/PWWP/MBT"/>
    <property type="match status" value="1"/>
</dbReference>
<name>A0A2K1ITL1_PHYPA</name>
<feature type="compositionally biased region" description="Basic and acidic residues" evidence="7">
    <location>
        <begin position="34"/>
        <end position="63"/>
    </location>
</feature>
<dbReference type="FunCoup" id="A0A2K1ITL1">
    <property type="interactions" value="3397"/>
</dbReference>
<feature type="compositionally biased region" description="Basic residues" evidence="7">
    <location>
        <begin position="258"/>
        <end position="268"/>
    </location>
</feature>
<dbReference type="Gene3D" id="3.30.420.110">
    <property type="entry name" value="MutS, connector domain"/>
    <property type="match status" value="1"/>
</dbReference>
<dbReference type="CDD" id="cd20404">
    <property type="entry name" value="Tudor_Agenet_AtEML-like"/>
    <property type="match status" value="1"/>
</dbReference>
<dbReference type="Pfam" id="PF05192">
    <property type="entry name" value="MutS_III"/>
    <property type="match status" value="1"/>
</dbReference>
<keyword evidence="3 6" id="KW-0227">DNA damage</keyword>
<keyword evidence="12" id="KW-1185">Reference proteome</keyword>
<dbReference type="GO" id="GO:0003684">
    <property type="term" value="F:damaged DNA binding"/>
    <property type="evidence" value="ECO:0007669"/>
    <property type="project" value="EnsemblPlants"/>
</dbReference>
<dbReference type="GO" id="GO:0006290">
    <property type="term" value="P:pyrimidine dimer repair"/>
    <property type="evidence" value="ECO:0007669"/>
    <property type="project" value="EnsemblPlants"/>
</dbReference>
<dbReference type="GO" id="GO:0140664">
    <property type="term" value="F:ATP-dependent DNA damage sensor activity"/>
    <property type="evidence" value="ECO:0007669"/>
    <property type="project" value="InterPro"/>
</dbReference>
<protein>
    <recommendedName>
        <fullName evidence="6">DNA mismatch repair protein</fullName>
    </recommendedName>
</protein>
<dbReference type="GO" id="GO:0006298">
    <property type="term" value="P:mismatch repair"/>
    <property type="evidence" value="ECO:0007669"/>
    <property type="project" value="InterPro"/>
</dbReference>
<dbReference type="PANTHER" id="PTHR11361">
    <property type="entry name" value="DNA MISMATCH REPAIR PROTEIN MUTS FAMILY MEMBER"/>
    <property type="match status" value="1"/>
</dbReference>
<dbReference type="InterPro" id="IPR007860">
    <property type="entry name" value="DNA_mmatch_repair_MutS_con_dom"/>
</dbReference>
<feature type="region of interest" description="Disordered" evidence="7">
    <location>
        <begin position="113"/>
        <end position="148"/>
    </location>
</feature>
<dbReference type="Proteomes" id="UP000006727">
    <property type="component" value="Chromosome 20"/>
</dbReference>
<dbReference type="InterPro" id="IPR007861">
    <property type="entry name" value="DNA_mismatch_repair_MutS_clamp"/>
</dbReference>
<proteinExistence type="inferred from homology"/>
<evidence type="ECO:0000256" key="1">
    <source>
        <dbReference type="ARBA" id="ARBA00006271"/>
    </source>
</evidence>
<dbReference type="Gene3D" id="3.40.50.300">
    <property type="entry name" value="P-loop containing nucleotide triphosphate hydrolases"/>
    <property type="match status" value="1"/>
</dbReference>
<dbReference type="Pfam" id="PF00488">
    <property type="entry name" value="MutS_V"/>
    <property type="match status" value="1"/>
</dbReference>
<feature type="region of interest" description="Disordered" evidence="7">
    <location>
        <begin position="1"/>
        <end position="66"/>
    </location>
</feature>
<evidence type="ECO:0000256" key="6">
    <source>
        <dbReference type="PIRNR" id="PIRNR037677"/>
    </source>
</evidence>
<evidence type="ECO:0000256" key="4">
    <source>
        <dbReference type="ARBA" id="ARBA00022840"/>
    </source>
</evidence>
<evidence type="ECO:0000256" key="2">
    <source>
        <dbReference type="ARBA" id="ARBA00022741"/>
    </source>
</evidence>
<keyword evidence="5 6" id="KW-0238">DNA-binding</keyword>
<comment type="similarity">
    <text evidence="1 6">Belongs to the DNA mismatch repair MutS family.</text>
</comment>
<dbReference type="InterPro" id="IPR027417">
    <property type="entry name" value="P-loop_NTPase"/>
</dbReference>
<accession>A0A2K1ITL1</accession>
<dbReference type="SUPFAM" id="SSF55271">
    <property type="entry name" value="DNA repair protein MutS, domain I"/>
    <property type="match status" value="1"/>
</dbReference>
<reference evidence="10 12" key="2">
    <citation type="journal article" date="2018" name="Plant J.">
        <title>The Physcomitrella patens chromosome-scale assembly reveals moss genome structure and evolution.</title>
        <authorList>
            <person name="Lang D."/>
            <person name="Ullrich K.K."/>
            <person name="Murat F."/>
            <person name="Fuchs J."/>
            <person name="Jenkins J."/>
            <person name="Haas F.B."/>
            <person name="Piednoel M."/>
            <person name="Gundlach H."/>
            <person name="Van Bel M."/>
            <person name="Meyberg R."/>
            <person name="Vives C."/>
            <person name="Morata J."/>
            <person name="Symeonidi A."/>
            <person name="Hiss M."/>
            <person name="Muchero W."/>
            <person name="Kamisugi Y."/>
            <person name="Saleh O."/>
            <person name="Blanc G."/>
            <person name="Decker E.L."/>
            <person name="van Gessel N."/>
            <person name="Grimwood J."/>
            <person name="Hayes R.D."/>
            <person name="Graham S.W."/>
            <person name="Gunter L.E."/>
            <person name="McDaniel S.F."/>
            <person name="Hoernstein S.N.W."/>
            <person name="Larsson A."/>
            <person name="Li F.W."/>
            <person name="Perroud P.F."/>
            <person name="Phillips J."/>
            <person name="Ranjan P."/>
            <person name="Rokshar D.S."/>
            <person name="Rothfels C.J."/>
            <person name="Schneider L."/>
            <person name="Shu S."/>
            <person name="Stevenson D.W."/>
            <person name="Thummler F."/>
            <person name="Tillich M."/>
            <person name="Villarreal Aguilar J.C."/>
            <person name="Widiez T."/>
            <person name="Wong G.K."/>
            <person name="Wymore A."/>
            <person name="Zhang Y."/>
            <person name="Zimmer A.D."/>
            <person name="Quatrano R.S."/>
            <person name="Mayer K.F.X."/>
            <person name="Goodstein D."/>
            <person name="Casacuberta J.M."/>
            <person name="Vandepoele K."/>
            <person name="Reski R."/>
            <person name="Cuming A.C."/>
            <person name="Tuskan G.A."/>
            <person name="Maumus F."/>
            <person name="Salse J."/>
            <person name="Schmutz J."/>
            <person name="Rensing S.A."/>
        </authorList>
    </citation>
    <scope>NUCLEOTIDE SEQUENCE [LARGE SCALE GENOMIC DNA]</scope>
    <source>
        <strain evidence="11 12">cv. Gransden 2004</strain>
    </source>
</reference>
<dbReference type="SMART" id="SM00534">
    <property type="entry name" value="MUTSac"/>
    <property type="match status" value="1"/>
</dbReference>
<keyword evidence="4 6" id="KW-0067">ATP-binding</keyword>
<dbReference type="InterPro" id="IPR036678">
    <property type="entry name" value="MutS_con_dom_sf"/>
</dbReference>
<feature type="compositionally biased region" description="Polar residues" evidence="7">
    <location>
        <begin position="226"/>
        <end position="242"/>
    </location>
</feature>
<comment type="function">
    <text evidence="6">Component of the post-replicative DNA mismatch repair system (MMR).</text>
</comment>
<dbReference type="Gene3D" id="1.10.1420.10">
    <property type="match status" value="2"/>
</dbReference>
<dbReference type="SMART" id="SM00533">
    <property type="entry name" value="MUTSd"/>
    <property type="match status" value="1"/>
</dbReference>
<dbReference type="InterPro" id="IPR000432">
    <property type="entry name" value="DNA_mismatch_repair_MutS_C"/>
</dbReference>
<sequence>MAPANKQTPVKSGPQRSIKSFFTKSPGKALPEASDGKKKGGLEVGHTETPKESVVKEKKKLDMDSGITCTPGKRKAAAEVGQCEAVLEGAKTIGGEGEANDELHEVEATPAKRRRLKKVQDRRDSDSLVISSARERMGSAPRGAVEDSAKSVIGRRLRVYWPLDKAWYAGRVKDYNKNEETHVIVYDDGEEEEVDIVKEKVEWLSESETVENGGGRKRPKRRLNEGANSDSESNRGYSSTGDESAGGTAAMEEEKEGRPRRGRSRRQLRSIVESDEGSGDDDDDDDADFHVESSEGKESEQEEVEDDDEDDELNEPEEESDSDSKARKKPKKNPPSSSSKKTTGRGVKKLSQPVLSVGKGSAALKGSSLAKGLSGATTLNSGRLETSLSFSNGIVSSDPSPLAGEAAERFGGRDSEKFKFLGKDRKDASGRKPTDPAYNPCTLHLPADFIKGLSGGQRQWWMFKAKHMDKVLLFKMGKFYEMFEMDAHIGAKELDLQYMKGEQPHCGFPEKNFSDNAHKLALKGYRVLVVEQTETPDQLEKRRKETGSKDKVVMREVCAVITKGTMVDADLTRLGGEGMAMLSIVEHVSETGSPLIGLCVVDSSTGCFQLGQFEDDPARMRLSSVLTELRPVELILPRSTLSSATSRVLRDCTRKPLVNEMNPSDLWDSEKTLKEVISIYSGLRSDSTKNAKENLTDEELLPNVLRYVKGLGEKGKMALSAFGVCVTYLRQALLDKALLAVGRFELLPVFDALLQDPESKVLVEQGKAGVDAAFRRIEPHMVLDGAALENLEVLENGDGGTNGYCHRTLLAKLDHCVTPFGRRLLRAWLARPLLLEESIRQRQMAVKDLKGVALDAVARFRKELGGLLDLERALARLYASSGSNGRNAAKVVMYEDVGKKQVLQFTSVLRGCRSMLQAVQNFDSCLSELSSTRLRDLLTFGKGMPDMKSTIEHFEVAFDWSEAELSGRILPREGVDSDFDAASSVISEVESKLDAYLEEQREHFGNSSEVVYLTVGKESYQMEVPERFLAKVPRDFEVRSSRKGYRRYWSPAIKSFLQELAAGQEQRESALKDILMRLVRDFCKYNSTWLSAVQTIAELDVLISISAASVYTEGPTCTPTFSEGGQQAAWFHAKGLRHPTVGQEFSFVPNDINLGGEHHPPFMLLTGPNMGGKSTLLRQVCLAVILAQVGADVPAEELQLAPVDQVFVRMGARDNIMAGQSTFLVELQETATMLRSATKNSLVALDELGRGTATSDGQAIAHAVLWGLTNTIGCRGIFSTHYHRLATEHATDPTVALHHMGCKVASTKGGLEEVTFLYKLCPGACPKSYGVNVARLAGMPESILQRASARSSELESSFEQRRNYQPLHGSIVCKLYKALGHYLENVARDPSNLESLETLMPLWAEARELVLNLS</sequence>
<dbReference type="FunFam" id="3.40.1170.10:FF:000002">
    <property type="entry name" value="DNA mismatch repair protein"/>
    <property type="match status" value="1"/>
</dbReference>
<dbReference type="GO" id="GO:0005524">
    <property type="term" value="F:ATP binding"/>
    <property type="evidence" value="ECO:0007669"/>
    <property type="project" value="UniProtKB-UniRule"/>
</dbReference>
<dbReference type="FunFam" id="1.10.1420.10:FF:000005">
    <property type="entry name" value="DNA mismatch repair protein"/>
    <property type="match status" value="1"/>
</dbReference>
<organism evidence="10">
    <name type="scientific">Physcomitrium patens</name>
    <name type="common">Spreading-leaved earth moss</name>
    <name type="synonym">Physcomitrella patens</name>
    <dbReference type="NCBI Taxonomy" id="3218"/>
    <lineage>
        <taxon>Eukaryota</taxon>
        <taxon>Viridiplantae</taxon>
        <taxon>Streptophyta</taxon>
        <taxon>Embryophyta</taxon>
        <taxon>Bryophyta</taxon>
        <taxon>Bryophytina</taxon>
        <taxon>Bryopsida</taxon>
        <taxon>Funariidae</taxon>
        <taxon>Funariales</taxon>
        <taxon>Funariaceae</taxon>
        <taxon>Physcomitrium</taxon>
    </lineage>
</organism>
<dbReference type="Gramene" id="Pp3c20_1350V3.1">
    <property type="protein sequence ID" value="Pp3c20_1350V3.1"/>
    <property type="gene ID" value="Pp3c20_1350"/>
</dbReference>
<dbReference type="Gene3D" id="3.40.1170.10">
    <property type="entry name" value="DNA repair protein MutS, domain I"/>
    <property type="match status" value="1"/>
</dbReference>
<dbReference type="Pfam" id="PF05190">
    <property type="entry name" value="MutS_IV"/>
    <property type="match status" value="1"/>
</dbReference>
<dbReference type="EMBL" id="ABEU02000020">
    <property type="protein sequence ID" value="PNR32598.1"/>
    <property type="molecule type" value="Genomic_DNA"/>
</dbReference>
<dbReference type="SUPFAM" id="SSF53150">
    <property type="entry name" value="DNA repair protein MutS, domain II"/>
    <property type="match status" value="1"/>
</dbReference>
<dbReference type="GO" id="GO:0030983">
    <property type="term" value="F:mismatched DNA binding"/>
    <property type="evidence" value="ECO:0007669"/>
    <property type="project" value="UniProtKB-UniRule"/>
</dbReference>
<dbReference type="PIRSF" id="PIRSF037677">
    <property type="entry name" value="DNA_mis_repair_Msh6"/>
    <property type="match status" value="1"/>
</dbReference>
<dbReference type="InterPro" id="IPR017261">
    <property type="entry name" value="DNA_mismatch_repair_MutS/MSH"/>
</dbReference>
<evidence type="ECO:0000256" key="5">
    <source>
        <dbReference type="ARBA" id="ARBA00023125"/>
    </source>
</evidence>
<dbReference type="SUPFAM" id="SSF52540">
    <property type="entry name" value="P-loop containing nucleoside triphosphate hydrolases"/>
    <property type="match status" value="1"/>
</dbReference>
<dbReference type="Pfam" id="PF01624">
    <property type="entry name" value="MutS_I"/>
    <property type="match status" value="1"/>
</dbReference>
<dbReference type="InterPro" id="IPR007695">
    <property type="entry name" value="DNA_mismatch_repair_MutS-lik_N"/>
</dbReference>
<keyword evidence="2 6" id="KW-0547">Nucleotide-binding</keyword>
<dbReference type="InterPro" id="IPR007696">
    <property type="entry name" value="DNA_mismatch_repair_MutS_core"/>
</dbReference>
<gene>
    <name evidence="11" type="primary">LOC112273630</name>
    <name evidence="10" type="ORF">PHYPA_024540</name>
</gene>
<evidence type="ECO:0000256" key="3">
    <source>
        <dbReference type="ARBA" id="ARBA00022763"/>
    </source>
</evidence>
<feature type="domain" description="DNA mismatch repair protein MutS core" evidence="8">
    <location>
        <begin position="806"/>
        <end position="1144"/>
    </location>
</feature>
<reference evidence="11" key="3">
    <citation type="submission" date="2020-12" db="UniProtKB">
        <authorList>
            <consortium name="EnsemblPlants"/>
        </authorList>
    </citation>
    <scope>IDENTIFICATION</scope>
</reference>
<dbReference type="NCBIfam" id="NF003810">
    <property type="entry name" value="PRK05399.1"/>
    <property type="match status" value="1"/>
</dbReference>
<feature type="domain" description="DNA mismatch repair proteins mutS family" evidence="9">
    <location>
        <begin position="1160"/>
        <end position="1352"/>
    </location>
</feature>
<keyword evidence="6" id="KW-0234">DNA repair</keyword>
<dbReference type="SUPFAM" id="SSF48334">
    <property type="entry name" value="DNA repair protein MutS, domain III"/>
    <property type="match status" value="1"/>
</dbReference>
<feature type="region of interest" description="Disordered" evidence="7">
    <location>
        <begin position="203"/>
        <end position="377"/>
    </location>
</feature>
<dbReference type="PaxDb" id="3218-PP1S152_6V6.1"/>
<dbReference type="GO" id="GO:0003690">
    <property type="term" value="F:double-stranded DNA binding"/>
    <property type="evidence" value="ECO:0000318"/>
    <property type="project" value="GO_Central"/>
</dbReference>
<evidence type="ECO:0000313" key="11">
    <source>
        <dbReference type="EnsemblPlants" id="Pp3c20_1350V3.1"/>
    </source>
</evidence>
<feature type="compositionally biased region" description="Acidic residues" evidence="7">
    <location>
        <begin position="273"/>
        <end position="287"/>
    </location>
</feature>
<dbReference type="STRING" id="3218.A0A2K1ITL1"/>
<evidence type="ECO:0000256" key="7">
    <source>
        <dbReference type="SAM" id="MobiDB-lite"/>
    </source>
</evidence>
<evidence type="ECO:0000313" key="12">
    <source>
        <dbReference type="Proteomes" id="UP000006727"/>
    </source>
</evidence>
<dbReference type="InterPro" id="IPR045076">
    <property type="entry name" value="MutS"/>
</dbReference>
<reference evidence="10 12" key="1">
    <citation type="journal article" date="2008" name="Science">
        <title>The Physcomitrella genome reveals evolutionary insights into the conquest of land by plants.</title>
        <authorList>
            <person name="Rensing S."/>
            <person name="Lang D."/>
            <person name="Zimmer A."/>
            <person name="Terry A."/>
            <person name="Salamov A."/>
            <person name="Shapiro H."/>
            <person name="Nishiyama T."/>
            <person name="Perroud P.-F."/>
            <person name="Lindquist E."/>
            <person name="Kamisugi Y."/>
            <person name="Tanahashi T."/>
            <person name="Sakakibara K."/>
            <person name="Fujita T."/>
            <person name="Oishi K."/>
            <person name="Shin-I T."/>
            <person name="Kuroki Y."/>
            <person name="Toyoda A."/>
            <person name="Suzuki Y."/>
            <person name="Hashimoto A."/>
            <person name="Yamaguchi K."/>
            <person name="Sugano A."/>
            <person name="Kohara Y."/>
            <person name="Fujiyama A."/>
            <person name="Anterola A."/>
            <person name="Aoki S."/>
            <person name="Ashton N."/>
            <person name="Barbazuk W.B."/>
            <person name="Barker E."/>
            <person name="Bennetzen J."/>
            <person name="Bezanilla M."/>
            <person name="Blankenship R."/>
            <person name="Cho S.H."/>
            <person name="Dutcher S."/>
            <person name="Estelle M."/>
            <person name="Fawcett J.A."/>
            <person name="Gundlach H."/>
            <person name="Hanada K."/>
            <person name="Heyl A."/>
            <person name="Hicks K.A."/>
            <person name="Hugh J."/>
            <person name="Lohr M."/>
            <person name="Mayer K."/>
            <person name="Melkozernov A."/>
            <person name="Murata T."/>
            <person name="Nelson D."/>
            <person name="Pils B."/>
            <person name="Prigge M."/>
            <person name="Reiss B."/>
            <person name="Renner T."/>
            <person name="Rombauts S."/>
            <person name="Rushton P."/>
            <person name="Sanderfoot A."/>
            <person name="Schween G."/>
            <person name="Shiu S.-H."/>
            <person name="Stueber K."/>
            <person name="Theodoulou F.L."/>
            <person name="Tu H."/>
            <person name="Van de Peer Y."/>
            <person name="Verrier P.J."/>
            <person name="Waters E."/>
            <person name="Wood A."/>
            <person name="Yang L."/>
            <person name="Cove D."/>
            <person name="Cuming A."/>
            <person name="Hasebe M."/>
            <person name="Lucas S."/>
            <person name="Mishler D.B."/>
            <person name="Reski R."/>
            <person name="Grigoriev I."/>
            <person name="Quatrano R.S."/>
            <person name="Boore J.L."/>
        </authorList>
    </citation>
    <scope>NUCLEOTIDE SEQUENCE [LARGE SCALE GENOMIC DNA]</scope>
    <source>
        <strain evidence="11 12">cv. Gransden 2004</strain>
    </source>
</reference>
<evidence type="ECO:0000313" key="10">
    <source>
        <dbReference type="EMBL" id="PNR32598.1"/>
    </source>
</evidence>
<feature type="compositionally biased region" description="Acidic residues" evidence="7">
    <location>
        <begin position="300"/>
        <end position="321"/>
    </location>
</feature>
<dbReference type="OrthoDB" id="10252754at2759"/>
<dbReference type="Pfam" id="PF05188">
    <property type="entry name" value="MutS_II"/>
    <property type="match status" value="1"/>
</dbReference>
<dbReference type="GO" id="GO:0005634">
    <property type="term" value="C:nucleus"/>
    <property type="evidence" value="ECO:0000318"/>
    <property type="project" value="GO_Central"/>
</dbReference>